<dbReference type="PANTHER" id="PTHR19372:SF7">
    <property type="entry name" value="SULFITE OXIDASE, MITOCHONDRIAL"/>
    <property type="match status" value="1"/>
</dbReference>
<evidence type="ECO:0000259" key="4">
    <source>
        <dbReference type="Pfam" id="PF00174"/>
    </source>
</evidence>
<keyword evidence="2" id="KW-0812">Transmembrane</keyword>
<dbReference type="Gene3D" id="3.90.420.10">
    <property type="entry name" value="Oxidoreductase, molybdopterin-binding domain"/>
    <property type="match status" value="1"/>
</dbReference>
<accession>A0ABT9Q8M5</accession>
<evidence type="ECO:0000256" key="3">
    <source>
        <dbReference type="SAM" id="SignalP"/>
    </source>
</evidence>
<dbReference type="Pfam" id="PF00174">
    <property type="entry name" value="Oxidored_molyb"/>
    <property type="match status" value="1"/>
</dbReference>
<organism evidence="5 6">
    <name type="scientific">Streptosporangium lutulentum</name>
    <dbReference type="NCBI Taxonomy" id="1461250"/>
    <lineage>
        <taxon>Bacteria</taxon>
        <taxon>Bacillati</taxon>
        <taxon>Actinomycetota</taxon>
        <taxon>Actinomycetes</taxon>
        <taxon>Streptosporangiales</taxon>
        <taxon>Streptosporangiaceae</taxon>
        <taxon>Streptosporangium</taxon>
    </lineage>
</organism>
<feature type="transmembrane region" description="Helical" evidence="2">
    <location>
        <begin position="122"/>
        <end position="142"/>
    </location>
</feature>
<dbReference type="RefSeq" id="WP_307557078.1">
    <property type="nucleotide sequence ID" value="NZ_JAUSQU010000001.1"/>
</dbReference>
<evidence type="ECO:0000313" key="6">
    <source>
        <dbReference type="Proteomes" id="UP001225356"/>
    </source>
</evidence>
<evidence type="ECO:0000256" key="1">
    <source>
        <dbReference type="SAM" id="MobiDB-lite"/>
    </source>
</evidence>
<name>A0ABT9Q8M5_9ACTN</name>
<gene>
    <name evidence="5" type="ORF">J2853_002313</name>
</gene>
<comment type="caution">
    <text evidence="5">The sequence shown here is derived from an EMBL/GenBank/DDBJ whole genome shotgun (WGS) entry which is preliminary data.</text>
</comment>
<dbReference type="InterPro" id="IPR000572">
    <property type="entry name" value="OxRdtase_Mopterin-bd_dom"/>
</dbReference>
<dbReference type="InterPro" id="IPR014756">
    <property type="entry name" value="Ig_E-set"/>
</dbReference>
<keyword evidence="2" id="KW-1133">Transmembrane helix</keyword>
<dbReference type="PROSITE" id="PS51257">
    <property type="entry name" value="PROKAR_LIPOPROTEIN"/>
    <property type="match status" value="1"/>
</dbReference>
<keyword evidence="2" id="KW-0472">Membrane</keyword>
<dbReference type="SUPFAM" id="SSF56524">
    <property type="entry name" value="Oxidoreductase molybdopterin-binding domain"/>
    <property type="match status" value="1"/>
</dbReference>
<evidence type="ECO:0000256" key="2">
    <source>
        <dbReference type="SAM" id="Phobius"/>
    </source>
</evidence>
<dbReference type="InterPro" id="IPR036374">
    <property type="entry name" value="OxRdtase_Mopterin-bd_sf"/>
</dbReference>
<feature type="transmembrane region" description="Helical" evidence="2">
    <location>
        <begin position="72"/>
        <end position="92"/>
    </location>
</feature>
<feature type="region of interest" description="Disordered" evidence="1">
    <location>
        <begin position="154"/>
        <end position="209"/>
    </location>
</feature>
<proteinExistence type="predicted"/>
<dbReference type="Proteomes" id="UP001225356">
    <property type="component" value="Unassembled WGS sequence"/>
</dbReference>
<feature type="compositionally biased region" description="Low complexity" evidence="1">
    <location>
        <begin position="154"/>
        <end position="173"/>
    </location>
</feature>
<dbReference type="SUPFAM" id="SSF81296">
    <property type="entry name" value="E set domains"/>
    <property type="match status" value="1"/>
</dbReference>
<evidence type="ECO:0000313" key="5">
    <source>
        <dbReference type="EMBL" id="MDP9843102.1"/>
    </source>
</evidence>
<protein>
    <submittedName>
        <fullName evidence="5">DMSO/TMAO reductase YedYZ molybdopterin-dependent catalytic subunit</fullName>
    </submittedName>
</protein>
<sequence>MSITRPTSATIVAAACGLLAGAASLGSAELAAALWRPQSGPLPAVGSAFIDLTPGWLKDFAIRTFGENDKPVLLLGLMAAVAALAAVAGISAPRHPRPAVATLVGLGVVAALAARGRPGAGALDAAPSLLAAAVGALTLLLLRRAWLRAFTAPRPAHRPAGGPTPATGARTQPALPPETDRAETDRAGTGTDRVETGPATQAQTPRAADRRTLLLTGAATLGLATFSGGAGRVITGARDSAAGGAGLVLPRPADPAAPLPSGSDLRIAGLSPYTTPTADFYRVDTALIIPRVPHRDWRLRIHGLVDRPVELTFDDLLARPLAERDITLTCVSNEVGGPYAGHARWLGVDLAALLRQAGVRSGADQILSRSADGWTCATPVETVLDGRDALLAVGMNGQVLPPVHGFPARMIVPGLYGYVSATKWVTDLKLTRFADEPAYWTVRGWAERAPIKTASRIDVPKAFARLPAGRLTVAGVAWAQHRGVDAVEVRIDGGPWHQARLAPSANADTWRQWHLDWQVAPGEHRLEVRATDATGHTQPSQRVTPFPDGATGWHSVVVTVR</sequence>
<keyword evidence="6" id="KW-1185">Reference proteome</keyword>
<dbReference type="Gene3D" id="2.60.40.650">
    <property type="match status" value="1"/>
</dbReference>
<feature type="chain" id="PRO_5045802574" evidence="3">
    <location>
        <begin position="23"/>
        <end position="561"/>
    </location>
</feature>
<feature type="signal peptide" evidence="3">
    <location>
        <begin position="1"/>
        <end position="22"/>
    </location>
</feature>
<feature type="domain" description="Oxidoreductase molybdopterin-binding" evidence="4">
    <location>
        <begin position="289"/>
        <end position="440"/>
    </location>
</feature>
<feature type="transmembrane region" description="Helical" evidence="2">
    <location>
        <begin position="99"/>
        <end position="116"/>
    </location>
</feature>
<dbReference type="PANTHER" id="PTHR19372">
    <property type="entry name" value="SULFITE REDUCTASE"/>
    <property type="match status" value="1"/>
</dbReference>
<dbReference type="EMBL" id="JAUSQU010000001">
    <property type="protein sequence ID" value="MDP9843102.1"/>
    <property type="molecule type" value="Genomic_DNA"/>
</dbReference>
<keyword evidence="3" id="KW-0732">Signal</keyword>
<reference evidence="5 6" key="1">
    <citation type="submission" date="2023-07" db="EMBL/GenBank/DDBJ databases">
        <title>Sequencing the genomes of 1000 actinobacteria strains.</title>
        <authorList>
            <person name="Klenk H.-P."/>
        </authorList>
    </citation>
    <scope>NUCLEOTIDE SEQUENCE [LARGE SCALE GENOMIC DNA]</scope>
    <source>
        <strain evidence="5 6">DSM 46740</strain>
    </source>
</reference>